<dbReference type="InterPro" id="IPR043205">
    <property type="entry name" value="CYB561/CYBRD1-like"/>
</dbReference>
<dbReference type="PANTHER" id="PTHR10106">
    <property type="entry name" value="CYTOCHROME B561-RELATED"/>
    <property type="match status" value="1"/>
</dbReference>
<evidence type="ECO:0000313" key="14">
    <source>
        <dbReference type="Proteomes" id="UP000298663"/>
    </source>
</evidence>
<dbReference type="Gene3D" id="1.20.120.1770">
    <property type="match status" value="1"/>
</dbReference>
<dbReference type="Proteomes" id="UP000298663">
    <property type="component" value="Unassembled WGS sequence"/>
</dbReference>
<dbReference type="InterPro" id="IPR006593">
    <property type="entry name" value="Cyt_b561/ferric_Rdtase_TM"/>
</dbReference>
<dbReference type="EMBL" id="AZBU02000003">
    <property type="protein sequence ID" value="TKR86641.1"/>
    <property type="molecule type" value="Genomic_DNA"/>
</dbReference>
<dbReference type="PANTHER" id="PTHR10106:SF50">
    <property type="entry name" value="CYTOCHROME B561 DOMAIN-CONTAINING PROTEIN"/>
    <property type="match status" value="1"/>
</dbReference>
<evidence type="ECO:0000256" key="11">
    <source>
        <dbReference type="SAM" id="Phobius"/>
    </source>
</evidence>
<dbReference type="GO" id="GO:0046872">
    <property type="term" value="F:metal ion binding"/>
    <property type="evidence" value="ECO:0007669"/>
    <property type="project" value="UniProtKB-KW"/>
</dbReference>
<feature type="transmembrane region" description="Helical" evidence="11">
    <location>
        <begin position="158"/>
        <end position="181"/>
    </location>
</feature>
<feature type="transmembrane region" description="Helical" evidence="11">
    <location>
        <begin position="243"/>
        <end position="265"/>
    </location>
</feature>
<reference evidence="13 14" key="1">
    <citation type="journal article" date="2015" name="Genome Biol.">
        <title>Comparative genomics of Steinernema reveals deeply conserved gene regulatory networks.</title>
        <authorList>
            <person name="Dillman A.R."/>
            <person name="Macchietto M."/>
            <person name="Porter C.F."/>
            <person name="Rogers A."/>
            <person name="Williams B."/>
            <person name="Antoshechkin I."/>
            <person name="Lee M.M."/>
            <person name="Goodwin Z."/>
            <person name="Lu X."/>
            <person name="Lewis E.E."/>
            <person name="Goodrich-Blair H."/>
            <person name="Stock S.P."/>
            <person name="Adams B.J."/>
            <person name="Sternberg P.W."/>
            <person name="Mortazavi A."/>
        </authorList>
    </citation>
    <scope>NUCLEOTIDE SEQUENCE [LARGE SCALE GENOMIC DNA]</scope>
    <source>
        <strain evidence="13 14">ALL</strain>
    </source>
</reference>
<comment type="caution">
    <text evidence="13">The sequence shown here is derived from an EMBL/GenBank/DDBJ whole genome shotgun (WGS) entry which is preliminary data.</text>
</comment>
<keyword evidence="6" id="KW-0479">Metal-binding</keyword>
<feature type="transmembrane region" description="Helical" evidence="11">
    <location>
        <begin position="118"/>
        <end position="138"/>
    </location>
</feature>
<evidence type="ECO:0000256" key="1">
    <source>
        <dbReference type="ARBA" id="ARBA00001970"/>
    </source>
</evidence>
<evidence type="ECO:0000256" key="9">
    <source>
        <dbReference type="ARBA" id="ARBA00023004"/>
    </source>
</evidence>
<dbReference type="GO" id="GO:0016491">
    <property type="term" value="F:oxidoreductase activity"/>
    <property type="evidence" value="ECO:0007669"/>
    <property type="project" value="InterPro"/>
</dbReference>
<dbReference type="AlphaFoldDB" id="A0A4U5NU21"/>
<evidence type="ECO:0000256" key="6">
    <source>
        <dbReference type="ARBA" id="ARBA00022723"/>
    </source>
</evidence>
<feature type="transmembrane region" description="Helical" evidence="11">
    <location>
        <begin position="85"/>
        <end position="106"/>
    </location>
</feature>
<evidence type="ECO:0000256" key="3">
    <source>
        <dbReference type="ARBA" id="ARBA00022448"/>
    </source>
</evidence>
<comment type="subcellular location">
    <subcellularLocation>
        <location evidence="2">Membrane</location>
        <topology evidence="2">Multi-pass membrane protein</topology>
    </subcellularLocation>
</comment>
<keyword evidence="10 11" id="KW-0472">Membrane</keyword>
<dbReference type="Pfam" id="PF03188">
    <property type="entry name" value="Cytochrom_B561"/>
    <property type="match status" value="1"/>
</dbReference>
<organism evidence="13 14">
    <name type="scientific">Steinernema carpocapsae</name>
    <name type="common">Entomopathogenic nematode</name>
    <dbReference type="NCBI Taxonomy" id="34508"/>
    <lineage>
        <taxon>Eukaryota</taxon>
        <taxon>Metazoa</taxon>
        <taxon>Ecdysozoa</taxon>
        <taxon>Nematoda</taxon>
        <taxon>Chromadorea</taxon>
        <taxon>Rhabditida</taxon>
        <taxon>Tylenchina</taxon>
        <taxon>Panagrolaimomorpha</taxon>
        <taxon>Strongyloidoidea</taxon>
        <taxon>Steinernematidae</taxon>
        <taxon>Steinernema</taxon>
    </lineage>
</organism>
<keyword evidence="14" id="KW-1185">Reference proteome</keyword>
<evidence type="ECO:0000259" key="12">
    <source>
        <dbReference type="PROSITE" id="PS50939"/>
    </source>
</evidence>
<evidence type="ECO:0000256" key="7">
    <source>
        <dbReference type="ARBA" id="ARBA00022982"/>
    </source>
</evidence>
<proteinExistence type="predicted"/>
<reference evidence="13 14" key="2">
    <citation type="journal article" date="2019" name="G3 (Bethesda)">
        <title>Hybrid Assembly of the Genome of the Entomopathogenic Nematode Steinernema carpocapsae Identifies the X-Chromosome.</title>
        <authorList>
            <person name="Serra L."/>
            <person name="Macchietto M."/>
            <person name="Macias-Munoz A."/>
            <person name="McGill C.J."/>
            <person name="Rodriguez I.M."/>
            <person name="Rodriguez B."/>
            <person name="Murad R."/>
            <person name="Mortazavi A."/>
        </authorList>
    </citation>
    <scope>NUCLEOTIDE SEQUENCE [LARGE SCALE GENOMIC DNA]</scope>
    <source>
        <strain evidence="13 14">ALL</strain>
    </source>
</reference>
<evidence type="ECO:0000256" key="5">
    <source>
        <dbReference type="ARBA" id="ARBA00022692"/>
    </source>
</evidence>
<dbReference type="OrthoDB" id="907479at2759"/>
<name>A0A4U5NU21_STECR</name>
<gene>
    <name evidence="13" type="ORF">L596_011191</name>
</gene>
<dbReference type="PROSITE" id="PS50939">
    <property type="entry name" value="CYTOCHROME_B561"/>
    <property type="match status" value="1"/>
</dbReference>
<feature type="transmembrane region" description="Helical" evidence="11">
    <location>
        <begin position="41"/>
        <end position="65"/>
    </location>
</feature>
<evidence type="ECO:0000313" key="13">
    <source>
        <dbReference type="EMBL" id="TKR86641.1"/>
    </source>
</evidence>
<evidence type="ECO:0000256" key="2">
    <source>
        <dbReference type="ARBA" id="ARBA00004141"/>
    </source>
</evidence>
<evidence type="ECO:0000256" key="8">
    <source>
        <dbReference type="ARBA" id="ARBA00022989"/>
    </source>
</evidence>
<evidence type="ECO:0000256" key="10">
    <source>
        <dbReference type="ARBA" id="ARBA00023136"/>
    </source>
</evidence>
<dbReference type="SMART" id="SM00665">
    <property type="entry name" value="B561"/>
    <property type="match status" value="1"/>
</dbReference>
<accession>A0A4U5NU21</accession>
<keyword evidence="4" id="KW-0349">Heme</keyword>
<evidence type="ECO:0000256" key="4">
    <source>
        <dbReference type="ARBA" id="ARBA00022617"/>
    </source>
</evidence>
<feature type="transmembrane region" description="Helical" evidence="11">
    <location>
        <begin position="193"/>
        <end position="212"/>
    </location>
</feature>
<keyword evidence="5 11" id="KW-0812">Transmembrane</keyword>
<keyword evidence="9" id="KW-0408">Iron</keyword>
<comment type="cofactor">
    <cofactor evidence="1">
        <name>heme b</name>
        <dbReference type="ChEBI" id="CHEBI:60344"/>
    </cofactor>
</comment>
<feature type="domain" description="Cytochrome b561" evidence="12">
    <location>
        <begin position="48"/>
        <end position="265"/>
    </location>
</feature>
<keyword evidence="7" id="KW-0249">Electron transport</keyword>
<keyword evidence="8 11" id="KW-1133">Transmembrane helix</keyword>
<keyword evidence="3" id="KW-0813">Transport</keyword>
<dbReference type="GO" id="GO:0016020">
    <property type="term" value="C:membrane"/>
    <property type="evidence" value="ECO:0007669"/>
    <property type="project" value="UniProtKB-SubCell"/>
</dbReference>
<sequence length="280" mass="31842">MEQNDAFNTDGLVPLRPLTLAGDEDYEDINNARKTSHSLRYFDFLVSLSQFSGFLMLVLTGYYFSIINRGYQWGADGEFHGNVNIHGLFMTIGLVFFQGEALLSYRLYRHEPKITSKIIHGSFHFAAIALVTFAMIAVVNAKNLKDATIPHMYSIHSWIGVGIMSVYVVQLALGFLAFFFPKASRDLRRKFHPIHRTVSLISFSASLAQVLLGNQNYQSILQMQRMQYPKDCALNLSCPQHPFLVQNFNMLATVFYGITVIVLSVNPNWRRRSTPDEKEA</sequence>
<protein>
    <recommendedName>
        <fullName evidence="12">Cytochrome b561 domain-containing protein</fullName>
    </recommendedName>
</protein>